<sequence>MNIKLNRIESPYVLEARNESGNSIRIDASPEIGGKNSGPRPMELLIMGLAGCSSIDVLMILNKHRIEVKDYSVEVDADREKVEEANLFKSIHMKFKVKGDFKEEQVKRAIDLSLEKYCSVAKTLEKTATITYEFELVSQ</sequence>
<evidence type="ECO:0000313" key="2">
    <source>
        <dbReference type="Proteomes" id="UP000012371"/>
    </source>
</evidence>
<dbReference type="Gene3D" id="3.30.300.20">
    <property type="match status" value="1"/>
</dbReference>
<keyword evidence="2" id="KW-1185">Reference proteome</keyword>
<organism evidence="1 2">
    <name type="scientific">Leptospira terpstrae serovar Hualin str. LT 11-33 = ATCC 700639</name>
    <dbReference type="NCBI Taxonomy" id="1257025"/>
    <lineage>
        <taxon>Bacteria</taxon>
        <taxon>Pseudomonadati</taxon>
        <taxon>Spirochaetota</taxon>
        <taxon>Spirochaetia</taxon>
        <taxon>Leptospirales</taxon>
        <taxon>Leptospiraceae</taxon>
        <taxon>Leptospira</taxon>
    </lineage>
</organism>
<proteinExistence type="predicted"/>
<dbReference type="InterPro" id="IPR003718">
    <property type="entry name" value="OsmC/Ohr_fam"/>
</dbReference>
<dbReference type="EMBL" id="AOGW02000023">
    <property type="protein sequence ID" value="EMY59830.1"/>
    <property type="molecule type" value="Genomic_DNA"/>
</dbReference>
<dbReference type="InterPro" id="IPR036102">
    <property type="entry name" value="OsmC/Ohrsf"/>
</dbReference>
<dbReference type="Pfam" id="PF02566">
    <property type="entry name" value="OsmC"/>
    <property type="match status" value="1"/>
</dbReference>
<dbReference type="Proteomes" id="UP000012371">
    <property type="component" value="Unassembled WGS sequence"/>
</dbReference>
<name>N1VS64_9LEPT</name>
<comment type="caution">
    <text evidence="1">The sequence shown here is derived from an EMBL/GenBank/DDBJ whole genome shotgun (WGS) entry which is preliminary data.</text>
</comment>
<dbReference type="OrthoDB" id="9804010at2"/>
<protein>
    <submittedName>
        <fullName evidence="1">OsmC-like protein</fullName>
    </submittedName>
</protein>
<dbReference type="SUPFAM" id="SSF82784">
    <property type="entry name" value="OsmC-like"/>
    <property type="match status" value="1"/>
</dbReference>
<reference evidence="1" key="1">
    <citation type="submission" date="2013-03" db="EMBL/GenBank/DDBJ databases">
        <authorList>
            <person name="Harkins D.M."/>
            <person name="Durkin A.S."/>
            <person name="Brinkac L.M."/>
            <person name="Haft D.H."/>
            <person name="Selengut J.D."/>
            <person name="Sanka R."/>
            <person name="DePew J."/>
            <person name="Purushe J."/>
            <person name="Hartskeerl R.A."/>
            <person name="Ahmed A."/>
            <person name="van der Linden H."/>
            <person name="Goris M.G.A."/>
            <person name="Vinetz J.M."/>
            <person name="Sutton G.G."/>
            <person name="Nierman W.C."/>
            <person name="Fouts D.E."/>
        </authorList>
    </citation>
    <scope>NUCLEOTIDE SEQUENCE [LARGE SCALE GENOMIC DNA]</scope>
    <source>
        <strain evidence="1">LT 11-33</strain>
    </source>
</reference>
<dbReference type="STRING" id="1257025.LEP1GSC203_0088"/>
<dbReference type="AlphaFoldDB" id="N1VS64"/>
<dbReference type="RefSeq" id="WP_002975742.1">
    <property type="nucleotide sequence ID" value="NZ_AOGW02000023.1"/>
</dbReference>
<gene>
    <name evidence="1" type="ORF">LEP1GSC203_0088</name>
</gene>
<evidence type="ECO:0000313" key="1">
    <source>
        <dbReference type="EMBL" id="EMY59830.1"/>
    </source>
</evidence>
<dbReference type="InterPro" id="IPR015946">
    <property type="entry name" value="KH_dom-like_a/b"/>
</dbReference>
<dbReference type="PANTHER" id="PTHR34352:SF1">
    <property type="entry name" value="PROTEIN YHFA"/>
    <property type="match status" value="1"/>
</dbReference>
<accession>N1VS64</accession>
<dbReference type="PANTHER" id="PTHR34352">
    <property type="entry name" value="PROTEIN YHFA"/>
    <property type="match status" value="1"/>
</dbReference>